<name>A0A2S9H5M0_9BURK</name>
<comment type="caution">
    <text evidence="1">The sequence shown here is derived from an EMBL/GenBank/DDBJ whole genome shotgun (WGS) entry which is preliminary data.</text>
</comment>
<dbReference type="EMBL" id="PUGF01000001">
    <property type="protein sequence ID" value="PRC95248.1"/>
    <property type="molecule type" value="Genomic_DNA"/>
</dbReference>
<dbReference type="SUPFAM" id="SSF55331">
    <property type="entry name" value="Tautomerase/MIF"/>
    <property type="match status" value="1"/>
</dbReference>
<dbReference type="Gene3D" id="3.30.429.10">
    <property type="entry name" value="Macrophage Migration Inhibitory Factor"/>
    <property type="match status" value="1"/>
</dbReference>
<evidence type="ECO:0008006" key="3">
    <source>
        <dbReference type="Google" id="ProtNLM"/>
    </source>
</evidence>
<evidence type="ECO:0000313" key="1">
    <source>
        <dbReference type="EMBL" id="PRC95248.1"/>
    </source>
</evidence>
<dbReference type="Proteomes" id="UP000237839">
    <property type="component" value="Unassembled WGS sequence"/>
</dbReference>
<gene>
    <name evidence="1" type="ORF">S2091_0443</name>
</gene>
<dbReference type="OrthoDB" id="8225112at2"/>
<proteinExistence type="predicted"/>
<reference evidence="1 2" key="1">
    <citation type="submission" date="2018-02" db="EMBL/GenBank/DDBJ databases">
        <title>Solimicrobium silvestre gen. nov., sp. nov., isolated from alpine forest soil.</title>
        <authorList>
            <person name="Margesin R."/>
            <person name="Albuquerque L."/>
            <person name="Zhang D.-C."/>
            <person name="Froufe H.J.C."/>
            <person name="Severino R."/>
            <person name="Roxo I."/>
            <person name="Egas C."/>
            <person name="Da Costa M.S."/>
        </authorList>
    </citation>
    <scope>NUCLEOTIDE SEQUENCE [LARGE SCALE GENOMIC DNA]</scope>
    <source>
        <strain evidence="1 2">S20-91</strain>
    </source>
</reference>
<organism evidence="1 2">
    <name type="scientific">Solimicrobium silvestre</name>
    <dbReference type="NCBI Taxonomy" id="2099400"/>
    <lineage>
        <taxon>Bacteria</taxon>
        <taxon>Pseudomonadati</taxon>
        <taxon>Pseudomonadota</taxon>
        <taxon>Betaproteobacteria</taxon>
        <taxon>Burkholderiales</taxon>
        <taxon>Oxalobacteraceae</taxon>
        <taxon>Solimicrobium</taxon>
    </lineage>
</organism>
<sequence>MPNILVKIPKGSFPPEHRTALVRRLNDAAASSEQIPDEPKKRFMCWIIIDEVEPGSWTCGALDMTEQIIPCIAMIYLPAGVLDDAARALYVARVHEAFKQSLPTSEQRQLATSVVLHDVTDGTWGGNGIIWRLPEFAQAAGFMHLQALIN</sequence>
<keyword evidence="2" id="KW-1185">Reference proteome</keyword>
<dbReference type="AlphaFoldDB" id="A0A2S9H5M0"/>
<evidence type="ECO:0000313" key="2">
    <source>
        <dbReference type="Proteomes" id="UP000237839"/>
    </source>
</evidence>
<dbReference type="RefSeq" id="WP_105530119.1">
    <property type="nucleotide sequence ID" value="NZ_PUGF01000001.1"/>
</dbReference>
<dbReference type="InterPro" id="IPR014347">
    <property type="entry name" value="Tautomerase/MIF_sf"/>
</dbReference>
<protein>
    <recommendedName>
        <fullName evidence="3">Tautomerase enzyme</fullName>
    </recommendedName>
</protein>
<accession>A0A2S9H5M0</accession>